<dbReference type="Proteomes" id="UP000615446">
    <property type="component" value="Unassembled WGS sequence"/>
</dbReference>
<name>A0A8H3QHP6_9GLOM</name>
<protein>
    <submittedName>
        <fullName evidence="1">Uncharacterized protein</fullName>
    </submittedName>
</protein>
<proteinExistence type="predicted"/>
<evidence type="ECO:0000313" key="1">
    <source>
        <dbReference type="EMBL" id="GES79731.1"/>
    </source>
</evidence>
<dbReference type="EMBL" id="BLAL01000044">
    <property type="protein sequence ID" value="GES79731.1"/>
    <property type="molecule type" value="Genomic_DNA"/>
</dbReference>
<reference evidence="1" key="1">
    <citation type="submission" date="2019-10" db="EMBL/GenBank/DDBJ databases">
        <title>Conservation and host-specific expression of non-tandemly repeated heterogenous ribosome RNA gene in arbuscular mycorrhizal fungi.</title>
        <authorList>
            <person name="Maeda T."/>
            <person name="Kobayashi Y."/>
            <person name="Nakagawa T."/>
            <person name="Ezawa T."/>
            <person name="Yamaguchi K."/>
            <person name="Bino T."/>
            <person name="Nishimoto Y."/>
            <person name="Shigenobu S."/>
            <person name="Kawaguchi M."/>
        </authorList>
    </citation>
    <scope>NUCLEOTIDE SEQUENCE</scope>
    <source>
        <strain evidence="1">HR1</strain>
    </source>
</reference>
<accession>A0A8H3QHP6</accession>
<gene>
    <name evidence="1" type="ORF">RCL2_000703000</name>
</gene>
<organism evidence="1 2">
    <name type="scientific">Rhizophagus clarus</name>
    <dbReference type="NCBI Taxonomy" id="94130"/>
    <lineage>
        <taxon>Eukaryota</taxon>
        <taxon>Fungi</taxon>
        <taxon>Fungi incertae sedis</taxon>
        <taxon>Mucoromycota</taxon>
        <taxon>Glomeromycotina</taxon>
        <taxon>Glomeromycetes</taxon>
        <taxon>Glomerales</taxon>
        <taxon>Glomeraceae</taxon>
        <taxon>Rhizophagus</taxon>
    </lineage>
</organism>
<evidence type="ECO:0000313" key="2">
    <source>
        <dbReference type="Proteomes" id="UP000615446"/>
    </source>
</evidence>
<dbReference type="AlphaFoldDB" id="A0A8H3QHP6"/>
<sequence length="138" mass="15799">MLFFKTKNWLKCSIPLMTNSLFPACQLYKLISCSSSYLISTFLTLFICVLLDLREPLFAVCDKELNCHVDFCDCMRFVKSRPSFSLQLIYLCDPRSIQLASVTTLEALACLLGNELLPLDKILGNHLKEQKSGIKWQH</sequence>
<comment type="caution">
    <text evidence="1">The sequence shown here is derived from an EMBL/GenBank/DDBJ whole genome shotgun (WGS) entry which is preliminary data.</text>
</comment>